<dbReference type="RefSeq" id="WP_046421276.1">
    <property type="nucleotide sequence ID" value="NZ_LBDA02000003.1"/>
</dbReference>
<comment type="caution">
    <text evidence="2">The sequence shown here is derived from an EMBL/GenBank/DDBJ whole genome shotgun (WGS) entry which is preliminary data.</text>
</comment>
<sequence>MTNLKGSSSAAPGASVSPAPGDLEGGLDTLRGDCARMAQRWPAPARTASRPVPPSHIHKVSVPKRSVRLLEGMSDYGD</sequence>
<accession>A0A1J4Q807</accession>
<dbReference type="OrthoDB" id="4313706at2"/>
<evidence type="ECO:0000313" key="2">
    <source>
        <dbReference type="EMBL" id="OIK29371.1"/>
    </source>
</evidence>
<dbReference type="Proteomes" id="UP000034838">
    <property type="component" value="Unassembled WGS sequence"/>
</dbReference>
<feature type="region of interest" description="Disordered" evidence="1">
    <location>
        <begin position="1"/>
        <end position="59"/>
    </location>
</feature>
<proteinExistence type="predicted"/>
<evidence type="ECO:0000256" key="1">
    <source>
        <dbReference type="SAM" id="MobiDB-lite"/>
    </source>
</evidence>
<name>A0A1J4Q807_9ACTN</name>
<reference evidence="2" key="1">
    <citation type="submission" date="2016-10" db="EMBL/GenBank/DDBJ databases">
        <title>Genome sequence of Streptomyces malaysiense MUSC 136.</title>
        <authorList>
            <person name="Lee L.-H."/>
            <person name="Ser H.-L."/>
        </authorList>
    </citation>
    <scope>NUCLEOTIDE SEQUENCE [LARGE SCALE GENOMIC DNA]</scope>
    <source>
        <strain evidence="2">MUSC 136</strain>
    </source>
</reference>
<protein>
    <submittedName>
        <fullName evidence="2">Uncharacterized protein</fullName>
    </submittedName>
</protein>
<keyword evidence="3" id="KW-1185">Reference proteome</keyword>
<evidence type="ECO:0000313" key="3">
    <source>
        <dbReference type="Proteomes" id="UP000034838"/>
    </source>
</evidence>
<gene>
    <name evidence="2" type="ORF">VT52_001215</name>
</gene>
<dbReference type="AlphaFoldDB" id="A0A1J4Q807"/>
<feature type="compositionally biased region" description="Low complexity" evidence="1">
    <location>
        <begin position="1"/>
        <end position="21"/>
    </location>
</feature>
<dbReference type="EMBL" id="LBDA02000003">
    <property type="protein sequence ID" value="OIK29371.1"/>
    <property type="molecule type" value="Genomic_DNA"/>
</dbReference>
<organism evidence="2 3">
    <name type="scientific">Streptomyces malaysiense</name>
    <dbReference type="NCBI Taxonomy" id="1428626"/>
    <lineage>
        <taxon>Bacteria</taxon>
        <taxon>Bacillati</taxon>
        <taxon>Actinomycetota</taxon>
        <taxon>Actinomycetes</taxon>
        <taxon>Kitasatosporales</taxon>
        <taxon>Streptomycetaceae</taxon>
        <taxon>Streptomyces</taxon>
    </lineage>
</organism>